<dbReference type="InterPro" id="IPR015421">
    <property type="entry name" value="PyrdxlP-dep_Trfase_major"/>
</dbReference>
<dbReference type="STRING" id="1833852.B0537_06785"/>
<proteinExistence type="inferred from homology"/>
<evidence type="ECO:0000256" key="3">
    <source>
        <dbReference type="RuleBase" id="RU004508"/>
    </source>
</evidence>
<dbReference type="RefSeq" id="WP_077713840.1">
    <property type="nucleotide sequence ID" value="NZ_CP019698.1"/>
</dbReference>
<sequence>MNKRISFAGPSITDKEVSYVLDAVRNGWYENYDQYTKRLERAFADYIGVKYALATHCCTVALHLAAEALELGPGDEVIVPDFSWVATAYAVAYTGATCVFVDIDPDTWTIDPQCIRQAITPKTKAIMLVHTFGHPADMDEILKIAAEHGLFVIEDAAPAIGATYKGKLVGGFGHVACFSFQGAKMTVSGEGGMLVTNDENIYRKACLLASMGRTDSKAVFWSDMLGFQYTMNNLTAALALAQLERVDELLAKKRQLFDYYYQRLKDVAGIKIIKEKPGYKSNYCYPSILLDSTITANRDEILARLKDLNIHARPGFPRMSLFPVFNQRFENPVAKSVEQRGISLPSAANLTEADIDFVCQNLINLLHNS</sequence>
<dbReference type="GO" id="GO:0030170">
    <property type="term" value="F:pyridoxal phosphate binding"/>
    <property type="evidence" value="ECO:0007669"/>
    <property type="project" value="TreeGrafter"/>
</dbReference>
<evidence type="ECO:0000313" key="4">
    <source>
        <dbReference type="EMBL" id="AQS58813.1"/>
    </source>
</evidence>
<dbReference type="GO" id="GO:0008483">
    <property type="term" value="F:transaminase activity"/>
    <property type="evidence" value="ECO:0007669"/>
    <property type="project" value="UniProtKB-KW"/>
</dbReference>
<comment type="similarity">
    <text evidence="3">Belongs to the DegT/DnrJ/EryC1 family.</text>
</comment>
<dbReference type="PANTHER" id="PTHR30244:SF34">
    <property type="entry name" value="DTDP-4-AMINO-4,6-DIDEOXYGALACTOSE TRANSAMINASE"/>
    <property type="match status" value="1"/>
</dbReference>
<dbReference type="PIRSF" id="PIRSF000390">
    <property type="entry name" value="PLP_StrS"/>
    <property type="match status" value="1"/>
</dbReference>
<dbReference type="KEGG" id="dfg:B0537_06785"/>
<dbReference type="Pfam" id="PF01041">
    <property type="entry name" value="DegT_DnrJ_EryC1"/>
    <property type="match status" value="1"/>
</dbReference>
<protein>
    <submittedName>
        <fullName evidence="4">Aminotransferase</fullName>
    </submittedName>
</protein>
<dbReference type="InterPro" id="IPR000653">
    <property type="entry name" value="DegT/StrS_aminotransferase"/>
</dbReference>
<dbReference type="InterPro" id="IPR015422">
    <property type="entry name" value="PyrdxlP-dep_Trfase_small"/>
</dbReference>
<evidence type="ECO:0000256" key="2">
    <source>
        <dbReference type="PIRSR" id="PIRSR000390-2"/>
    </source>
</evidence>
<reference evidence="4 5" key="1">
    <citation type="journal article" date="2016" name="Int. J. Syst. Evol. Microbiol.">
        <title>Desulfotomaculum ferrireducens sp. nov., a moderately thermophilic sulfate-reducing and dissimilatory Fe(III)-reducing bacterium isolated from compost.</title>
        <authorList>
            <person name="Yang G."/>
            <person name="Guo J."/>
            <person name="Zhuang L."/>
            <person name="Yuan Y."/>
            <person name="Zhou S."/>
        </authorList>
    </citation>
    <scope>NUCLEOTIDE SEQUENCE [LARGE SCALE GENOMIC DNA]</scope>
    <source>
        <strain evidence="4 5">GSS09</strain>
    </source>
</reference>
<feature type="active site" description="Proton acceptor" evidence="1">
    <location>
        <position position="184"/>
    </location>
</feature>
<evidence type="ECO:0000256" key="1">
    <source>
        <dbReference type="PIRSR" id="PIRSR000390-1"/>
    </source>
</evidence>
<dbReference type="SUPFAM" id="SSF53383">
    <property type="entry name" value="PLP-dependent transferases"/>
    <property type="match status" value="1"/>
</dbReference>
<organism evidence="4 5">
    <name type="scientific">Desulforamulus ferrireducens</name>
    <dbReference type="NCBI Taxonomy" id="1833852"/>
    <lineage>
        <taxon>Bacteria</taxon>
        <taxon>Bacillati</taxon>
        <taxon>Bacillota</taxon>
        <taxon>Clostridia</taxon>
        <taxon>Eubacteriales</taxon>
        <taxon>Peptococcaceae</taxon>
        <taxon>Desulforamulus</taxon>
    </lineage>
</organism>
<evidence type="ECO:0000313" key="5">
    <source>
        <dbReference type="Proteomes" id="UP000189464"/>
    </source>
</evidence>
<dbReference type="OrthoDB" id="9810913at2"/>
<dbReference type="Proteomes" id="UP000189464">
    <property type="component" value="Chromosome"/>
</dbReference>
<keyword evidence="4" id="KW-0032">Aminotransferase</keyword>
<keyword evidence="4" id="KW-0808">Transferase</keyword>
<dbReference type="AlphaFoldDB" id="A0A1S6IVN9"/>
<dbReference type="Gene3D" id="3.40.640.10">
    <property type="entry name" value="Type I PLP-dependent aspartate aminotransferase-like (Major domain)"/>
    <property type="match status" value="1"/>
</dbReference>
<dbReference type="PANTHER" id="PTHR30244">
    <property type="entry name" value="TRANSAMINASE"/>
    <property type="match status" value="1"/>
</dbReference>
<name>A0A1S6IVN9_9FIRM</name>
<gene>
    <name evidence="4" type="ORF">B0537_06785</name>
</gene>
<dbReference type="EMBL" id="CP019698">
    <property type="protein sequence ID" value="AQS58813.1"/>
    <property type="molecule type" value="Genomic_DNA"/>
</dbReference>
<dbReference type="GO" id="GO:0000271">
    <property type="term" value="P:polysaccharide biosynthetic process"/>
    <property type="evidence" value="ECO:0007669"/>
    <property type="project" value="TreeGrafter"/>
</dbReference>
<dbReference type="CDD" id="cd00616">
    <property type="entry name" value="AHBA_syn"/>
    <property type="match status" value="1"/>
</dbReference>
<dbReference type="Gene3D" id="3.90.1150.10">
    <property type="entry name" value="Aspartate Aminotransferase, domain 1"/>
    <property type="match status" value="1"/>
</dbReference>
<dbReference type="InterPro" id="IPR015424">
    <property type="entry name" value="PyrdxlP-dep_Trfase"/>
</dbReference>
<keyword evidence="2 3" id="KW-0663">Pyridoxal phosphate</keyword>
<keyword evidence="5" id="KW-1185">Reference proteome</keyword>
<accession>A0A1S6IVN9</accession>
<feature type="modified residue" description="N6-(pyridoxal phosphate)lysine" evidence="2">
    <location>
        <position position="184"/>
    </location>
</feature>